<gene>
    <name evidence="2" type="ORF">G7B40_024715</name>
</gene>
<name>A0AAP5ICK0_9CYAN</name>
<evidence type="ECO:0000313" key="3">
    <source>
        <dbReference type="Proteomes" id="UP000667802"/>
    </source>
</evidence>
<accession>A0AAP5ICK0</accession>
<protein>
    <submittedName>
        <fullName evidence="2">Uncharacterized protein</fullName>
    </submittedName>
</protein>
<organism evidence="2 3">
    <name type="scientific">Aetokthonos hydrillicola Thurmond2011</name>
    <dbReference type="NCBI Taxonomy" id="2712845"/>
    <lineage>
        <taxon>Bacteria</taxon>
        <taxon>Bacillati</taxon>
        <taxon>Cyanobacteriota</taxon>
        <taxon>Cyanophyceae</taxon>
        <taxon>Nostocales</taxon>
        <taxon>Hapalosiphonaceae</taxon>
        <taxon>Aetokthonos</taxon>
    </lineage>
</organism>
<sequence length="70" mass="7659">MPNTDKIVINTAPVISLIAALGDLNILESLYHQVLVQDRSLSGNTYIFVLVGLAHLNLKQLLGYKNGQLL</sequence>
<reference evidence="3" key="1">
    <citation type="journal article" date="2021" name="Science">
        <title>Hunting the eagle killer: A cyanobacterial neurotoxin causes vacuolar myelinopathy.</title>
        <authorList>
            <person name="Breinlinger S."/>
            <person name="Phillips T.J."/>
            <person name="Haram B.N."/>
            <person name="Mares J."/>
            <person name="Martinez Yerena J.A."/>
            <person name="Hrouzek P."/>
            <person name="Sobotka R."/>
            <person name="Henderson W.M."/>
            <person name="Schmieder P."/>
            <person name="Williams S.M."/>
            <person name="Lauderdale J.D."/>
            <person name="Wilde H.D."/>
            <person name="Gerrin W."/>
            <person name="Kust A."/>
            <person name="Washington J.W."/>
            <person name="Wagner C."/>
            <person name="Geier B."/>
            <person name="Liebeke M."/>
            <person name="Enke H."/>
            <person name="Niedermeyer T.H.J."/>
            <person name="Wilde S.B."/>
        </authorList>
    </citation>
    <scope>NUCLEOTIDE SEQUENCE [LARGE SCALE GENOMIC DNA]</scope>
    <source>
        <strain evidence="3">Thurmond2011</strain>
    </source>
</reference>
<dbReference type="RefSeq" id="WP_243903023.1">
    <property type="nucleotide sequence ID" value="NZ_JAALHA020000014.1"/>
</dbReference>
<keyword evidence="1" id="KW-1133">Transmembrane helix</keyword>
<dbReference type="Proteomes" id="UP000667802">
    <property type="component" value="Unassembled WGS sequence"/>
</dbReference>
<proteinExistence type="predicted"/>
<keyword evidence="3" id="KW-1185">Reference proteome</keyword>
<dbReference type="AlphaFoldDB" id="A0AAP5ICK0"/>
<keyword evidence="1" id="KW-0812">Transmembrane</keyword>
<feature type="transmembrane region" description="Helical" evidence="1">
    <location>
        <begin position="7"/>
        <end position="26"/>
    </location>
</feature>
<evidence type="ECO:0000313" key="2">
    <source>
        <dbReference type="EMBL" id="MDR9897744.1"/>
    </source>
</evidence>
<feature type="transmembrane region" description="Helical" evidence="1">
    <location>
        <begin position="46"/>
        <end position="64"/>
    </location>
</feature>
<dbReference type="EMBL" id="JAALHA020000014">
    <property type="protein sequence ID" value="MDR9897744.1"/>
    <property type="molecule type" value="Genomic_DNA"/>
</dbReference>
<keyword evidence="1" id="KW-0472">Membrane</keyword>
<evidence type="ECO:0000256" key="1">
    <source>
        <dbReference type="SAM" id="Phobius"/>
    </source>
</evidence>
<comment type="caution">
    <text evidence="2">The sequence shown here is derived from an EMBL/GenBank/DDBJ whole genome shotgun (WGS) entry which is preliminary data.</text>
</comment>